<dbReference type="Proteomes" id="UP000037460">
    <property type="component" value="Unassembled WGS sequence"/>
</dbReference>
<reference evidence="3" key="1">
    <citation type="journal article" date="2015" name="PLoS Genet.">
        <title>Genome Sequence and Transcriptome Analyses of Chrysochromulina tobin: Metabolic Tools for Enhanced Algal Fitness in the Prominent Order Prymnesiales (Haptophyceae).</title>
        <authorList>
            <person name="Hovde B.T."/>
            <person name="Deodato C.R."/>
            <person name="Hunsperger H.M."/>
            <person name="Ryken S.A."/>
            <person name="Yost W."/>
            <person name="Jha R.K."/>
            <person name="Patterson J."/>
            <person name="Monnat R.J. Jr."/>
            <person name="Barlow S.B."/>
            <person name="Starkenburg S.R."/>
            <person name="Cattolico R.A."/>
        </authorList>
    </citation>
    <scope>NUCLEOTIDE SEQUENCE</scope>
    <source>
        <strain evidence="3">CCMP291</strain>
    </source>
</reference>
<accession>A0A0M0JMT2</accession>
<evidence type="ECO:0000256" key="1">
    <source>
        <dbReference type="SAM" id="Phobius"/>
    </source>
</evidence>
<keyword evidence="1" id="KW-0812">Transmembrane</keyword>
<evidence type="ECO:0008006" key="4">
    <source>
        <dbReference type="Google" id="ProtNLM"/>
    </source>
</evidence>
<gene>
    <name evidence="2" type="ORF">Ctob_007810</name>
</gene>
<name>A0A0M0JMT2_9EUKA</name>
<feature type="transmembrane region" description="Helical" evidence="1">
    <location>
        <begin position="146"/>
        <end position="166"/>
    </location>
</feature>
<dbReference type="EMBL" id="JWZX01002701">
    <property type="protein sequence ID" value="KOO27548.1"/>
    <property type="molecule type" value="Genomic_DNA"/>
</dbReference>
<evidence type="ECO:0000313" key="2">
    <source>
        <dbReference type="EMBL" id="KOO27548.1"/>
    </source>
</evidence>
<feature type="transmembrane region" description="Helical" evidence="1">
    <location>
        <begin position="71"/>
        <end position="96"/>
    </location>
</feature>
<keyword evidence="3" id="KW-1185">Reference proteome</keyword>
<proteinExistence type="predicted"/>
<evidence type="ECO:0000313" key="3">
    <source>
        <dbReference type="Proteomes" id="UP000037460"/>
    </source>
</evidence>
<sequence length="214" mass="23651">MLRTGKQVWEATAKRRAIDLRREELEFHIQRFSVLITQCSVLVGFSFESIVHMEIEEDDNAFIVGVFHGGLSLSMIFSLYVVVTGSVLLVFGYQLAILGAEGDSLELAVSQMRARRWPLFAVGFASLCSLIAAGIALSWLKMGNFVAGWVTVSFALLGAFISQSVVRIYCTMGRQRLVTGATQFITPEGYFDLATLNPRVGTPDVLSNMEKEIL</sequence>
<keyword evidence="1" id="KW-1133">Transmembrane helix</keyword>
<keyword evidence="1" id="KW-0472">Membrane</keyword>
<organism evidence="2 3">
    <name type="scientific">Chrysochromulina tobinii</name>
    <dbReference type="NCBI Taxonomy" id="1460289"/>
    <lineage>
        <taxon>Eukaryota</taxon>
        <taxon>Haptista</taxon>
        <taxon>Haptophyta</taxon>
        <taxon>Prymnesiophyceae</taxon>
        <taxon>Prymnesiales</taxon>
        <taxon>Chrysochromulinaceae</taxon>
        <taxon>Chrysochromulina</taxon>
    </lineage>
</organism>
<comment type="caution">
    <text evidence="2">The sequence shown here is derived from an EMBL/GenBank/DDBJ whole genome shotgun (WGS) entry which is preliminary data.</text>
</comment>
<dbReference type="AlphaFoldDB" id="A0A0M0JMT2"/>
<feature type="transmembrane region" description="Helical" evidence="1">
    <location>
        <begin position="117"/>
        <end position="140"/>
    </location>
</feature>
<protein>
    <recommendedName>
        <fullName evidence="4">Transmembrane protein</fullName>
    </recommendedName>
</protein>